<keyword evidence="14 15" id="KW-0472">Membrane</keyword>
<feature type="domain" description="HAMP" evidence="17">
    <location>
        <begin position="152"/>
        <end position="204"/>
    </location>
</feature>
<dbReference type="PANTHER" id="PTHR44936">
    <property type="entry name" value="SENSOR PROTEIN CREC"/>
    <property type="match status" value="1"/>
</dbReference>
<dbReference type="InterPro" id="IPR005467">
    <property type="entry name" value="His_kinase_dom"/>
</dbReference>
<name>A0A1L7AF70_9PROT</name>
<evidence type="ECO:0000256" key="9">
    <source>
        <dbReference type="ARBA" id="ARBA00022741"/>
    </source>
</evidence>
<dbReference type="InterPro" id="IPR004358">
    <property type="entry name" value="Sig_transdc_His_kin-like_C"/>
</dbReference>
<evidence type="ECO:0000259" key="16">
    <source>
        <dbReference type="PROSITE" id="PS50109"/>
    </source>
</evidence>
<comment type="subcellular location">
    <subcellularLocation>
        <location evidence="2">Cell inner membrane</location>
        <topology evidence="2">Multi-pass membrane protein</topology>
    </subcellularLocation>
</comment>
<dbReference type="SUPFAM" id="SSF47384">
    <property type="entry name" value="Homodimeric domain of signal transducing histidine kinase"/>
    <property type="match status" value="1"/>
</dbReference>
<dbReference type="GO" id="GO:0005524">
    <property type="term" value="F:ATP binding"/>
    <property type="evidence" value="ECO:0007669"/>
    <property type="project" value="UniProtKB-KW"/>
</dbReference>
<dbReference type="STRING" id="257708.RGI145_09600"/>
<evidence type="ECO:0000256" key="6">
    <source>
        <dbReference type="ARBA" id="ARBA00022553"/>
    </source>
</evidence>
<sequence>MRRLLPSTLAGRIILVLLVGLMAFHVGSLWLHQTGSDILLGSTQQRVTAERVAAAARAVGMVPPEAREAVAQALSSPGFQVRWQPGAVEGTVAAEDLTITGHREAQGTVGLPEGGSLWYHADPLQAQPEHATLLSTTAMAVGILVLGLLVVRLIARPLRELSSAADRIGRPGQTVTVPEEGPREVRQAAQAFNRMQARIDRLIADRTQALAAVSHDLRTPLARLRLRAGFLDDAEVQQQIDADLDEMDAMIGSTLAYLRGDEEQEEVRSADIAAMLQTLCGDAEDMGKAVTYEGPPQARLPCRAIALKRAFANVIDNAVKYGTSARVVLADRGRELVIHVDDAGPGVPEEQLESVFQPFYRLEESRNRGTGGSGLGLAIARQAVGHHGGSVTLQNLAGGGLRASIRLPRLA</sequence>
<evidence type="ECO:0000256" key="10">
    <source>
        <dbReference type="ARBA" id="ARBA00022777"/>
    </source>
</evidence>
<evidence type="ECO:0000256" key="11">
    <source>
        <dbReference type="ARBA" id="ARBA00022840"/>
    </source>
</evidence>
<evidence type="ECO:0000256" key="1">
    <source>
        <dbReference type="ARBA" id="ARBA00000085"/>
    </source>
</evidence>
<dbReference type="PRINTS" id="PR00344">
    <property type="entry name" value="BCTRLSENSOR"/>
</dbReference>
<keyword evidence="10 18" id="KW-0418">Kinase</keyword>
<evidence type="ECO:0000256" key="12">
    <source>
        <dbReference type="ARBA" id="ARBA00022989"/>
    </source>
</evidence>
<protein>
    <recommendedName>
        <fullName evidence="3">histidine kinase</fullName>
        <ecNumber evidence="3">2.7.13.3</ecNumber>
    </recommendedName>
</protein>
<keyword evidence="6" id="KW-0597">Phosphoprotein</keyword>
<evidence type="ECO:0000256" key="7">
    <source>
        <dbReference type="ARBA" id="ARBA00022679"/>
    </source>
</evidence>
<keyword evidence="4" id="KW-1003">Cell membrane</keyword>
<organism evidence="18 19">
    <name type="scientific">Roseomonas gilardii</name>
    <dbReference type="NCBI Taxonomy" id="257708"/>
    <lineage>
        <taxon>Bacteria</taxon>
        <taxon>Pseudomonadati</taxon>
        <taxon>Pseudomonadota</taxon>
        <taxon>Alphaproteobacteria</taxon>
        <taxon>Acetobacterales</taxon>
        <taxon>Roseomonadaceae</taxon>
        <taxon>Roseomonas</taxon>
    </lineage>
</organism>
<dbReference type="GO" id="GO:0000155">
    <property type="term" value="F:phosphorelay sensor kinase activity"/>
    <property type="evidence" value="ECO:0007669"/>
    <property type="project" value="InterPro"/>
</dbReference>
<keyword evidence="12 15" id="KW-1133">Transmembrane helix</keyword>
<dbReference type="Gene3D" id="3.30.565.10">
    <property type="entry name" value="Histidine kinase-like ATPase, C-terminal domain"/>
    <property type="match status" value="1"/>
</dbReference>
<evidence type="ECO:0000256" key="2">
    <source>
        <dbReference type="ARBA" id="ARBA00004429"/>
    </source>
</evidence>
<dbReference type="Proteomes" id="UP000185494">
    <property type="component" value="Chromosome 1"/>
</dbReference>
<evidence type="ECO:0000313" key="19">
    <source>
        <dbReference type="Proteomes" id="UP000185494"/>
    </source>
</evidence>
<evidence type="ECO:0000313" key="18">
    <source>
        <dbReference type="EMBL" id="APT57319.1"/>
    </source>
</evidence>
<dbReference type="InterPro" id="IPR003661">
    <property type="entry name" value="HisK_dim/P_dom"/>
</dbReference>
<evidence type="ECO:0000259" key="17">
    <source>
        <dbReference type="PROSITE" id="PS50885"/>
    </source>
</evidence>
<dbReference type="EMBL" id="CP015583">
    <property type="protein sequence ID" value="APT57319.1"/>
    <property type="molecule type" value="Genomic_DNA"/>
</dbReference>
<keyword evidence="5" id="KW-0997">Cell inner membrane</keyword>
<dbReference type="KEGG" id="rgi:RGI145_09600"/>
<dbReference type="Pfam" id="PF00512">
    <property type="entry name" value="HisKA"/>
    <property type="match status" value="1"/>
</dbReference>
<dbReference type="RefSeq" id="WP_019460579.1">
    <property type="nucleotide sequence ID" value="NZ_CP015583.1"/>
</dbReference>
<dbReference type="SUPFAM" id="SSF158472">
    <property type="entry name" value="HAMP domain-like"/>
    <property type="match status" value="1"/>
</dbReference>
<gene>
    <name evidence="18" type="ORF">RGI145_09600</name>
</gene>
<dbReference type="InterPro" id="IPR003594">
    <property type="entry name" value="HATPase_dom"/>
</dbReference>
<dbReference type="InterPro" id="IPR050980">
    <property type="entry name" value="2C_sensor_his_kinase"/>
</dbReference>
<dbReference type="PROSITE" id="PS50885">
    <property type="entry name" value="HAMP"/>
    <property type="match status" value="1"/>
</dbReference>
<evidence type="ECO:0000256" key="3">
    <source>
        <dbReference type="ARBA" id="ARBA00012438"/>
    </source>
</evidence>
<proteinExistence type="predicted"/>
<evidence type="ECO:0000256" key="14">
    <source>
        <dbReference type="ARBA" id="ARBA00023136"/>
    </source>
</evidence>
<feature type="transmembrane region" description="Helical" evidence="15">
    <location>
        <begin position="133"/>
        <end position="155"/>
    </location>
</feature>
<dbReference type="AlphaFoldDB" id="A0A1L7AF70"/>
<dbReference type="PROSITE" id="PS50109">
    <property type="entry name" value="HIS_KIN"/>
    <property type="match status" value="1"/>
</dbReference>
<dbReference type="GeneID" id="99634047"/>
<comment type="catalytic activity">
    <reaction evidence="1">
        <text>ATP + protein L-histidine = ADP + protein N-phospho-L-histidine.</text>
        <dbReference type="EC" id="2.7.13.3"/>
    </reaction>
</comment>
<reference evidence="18 19" key="1">
    <citation type="submission" date="2016-05" db="EMBL/GenBank/DDBJ databases">
        <title>Complete Genome and Methylome Analysis of Psychrotrophic Bacterial Isolates from Antarctic Lake Untersee.</title>
        <authorList>
            <person name="Fomenkov A."/>
            <person name="Akimov V.N."/>
            <person name="Vasilyeva L.V."/>
            <person name="Andersen D."/>
            <person name="Vincze T."/>
            <person name="Roberts R.J."/>
        </authorList>
    </citation>
    <scope>NUCLEOTIDE SEQUENCE [LARGE SCALE GENOMIC DNA]</scope>
    <source>
        <strain evidence="18 19">U14-5</strain>
    </source>
</reference>
<dbReference type="CDD" id="cd06225">
    <property type="entry name" value="HAMP"/>
    <property type="match status" value="1"/>
</dbReference>
<keyword evidence="11" id="KW-0067">ATP-binding</keyword>
<dbReference type="InterPro" id="IPR036097">
    <property type="entry name" value="HisK_dim/P_sf"/>
</dbReference>
<dbReference type="eggNOG" id="COG2205">
    <property type="taxonomic scope" value="Bacteria"/>
</dbReference>
<dbReference type="SMART" id="SM00388">
    <property type="entry name" value="HisKA"/>
    <property type="match status" value="1"/>
</dbReference>
<keyword evidence="9" id="KW-0547">Nucleotide-binding</keyword>
<dbReference type="Pfam" id="PF00672">
    <property type="entry name" value="HAMP"/>
    <property type="match status" value="1"/>
</dbReference>
<dbReference type="GO" id="GO:0005886">
    <property type="term" value="C:plasma membrane"/>
    <property type="evidence" value="ECO:0007669"/>
    <property type="project" value="UniProtKB-SubCell"/>
</dbReference>
<dbReference type="SMART" id="SM00387">
    <property type="entry name" value="HATPase_c"/>
    <property type="match status" value="1"/>
</dbReference>
<evidence type="ECO:0000256" key="13">
    <source>
        <dbReference type="ARBA" id="ARBA00023012"/>
    </source>
</evidence>
<evidence type="ECO:0000256" key="4">
    <source>
        <dbReference type="ARBA" id="ARBA00022475"/>
    </source>
</evidence>
<dbReference type="Gene3D" id="1.10.287.130">
    <property type="match status" value="1"/>
</dbReference>
<evidence type="ECO:0000256" key="8">
    <source>
        <dbReference type="ARBA" id="ARBA00022692"/>
    </source>
</evidence>
<dbReference type="PANTHER" id="PTHR44936:SF5">
    <property type="entry name" value="SENSOR HISTIDINE KINASE ENVZ"/>
    <property type="match status" value="1"/>
</dbReference>
<dbReference type="Pfam" id="PF02518">
    <property type="entry name" value="HATPase_c"/>
    <property type="match status" value="1"/>
</dbReference>
<feature type="transmembrane region" description="Helical" evidence="15">
    <location>
        <begin position="12"/>
        <end position="31"/>
    </location>
</feature>
<dbReference type="SMART" id="SM00304">
    <property type="entry name" value="HAMP"/>
    <property type="match status" value="1"/>
</dbReference>
<keyword evidence="13" id="KW-0902">Two-component regulatory system</keyword>
<dbReference type="InterPro" id="IPR036890">
    <property type="entry name" value="HATPase_C_sf"/>
</dbReference>
<dbReference type="Gene3D" id="1.10.8.500">
    <property type="entry name" value="HAMP domain in histidine kinase"/>
    <property type="match status" value="1"/>
</dbReference>
<evidence type="ECO:0000256" key="5">
    <source>
        <dbReference type="ARBA" id="ARBA00022519"/>
    </source>
</evidence>
<dbReference type="EC" id="2.7.13.3" evidence="3"/>
<keyword evidence="8 15" id="KW-0812">Transmembrane</keyword>
<accession>A0A1L7AF70</accession>
<dbReference type="SUPFAM" id="SSF55874">
    <property type="entry name" value="ATPase domain of HSP90 chaperone/DNA topoisomerase II/histidine kinase"/>
    <property type="match status" value="1"/>
</dbReference>
<evidence type="ECO:0000256" key="15">
    <source>
        <dbReference type="SAM" id="Phobius"/>
    </source>
</evidence>
<dbReference type="CDD" id="cd00082">
    <property type="entry name" value="HisKA"/>
    <property type="match status" value="1"/>
</dbReference>
<feature type="domain" description="Histidine kinase" evidence="16">
    <location>
        <begin position="212"/>
        <end position="411"/>
    </location>
</feature>
<dbReference type="InterPro" id="IPR003660">
    <property type="entry name" value="HAMP_dom"/>
</dbReference>
<keyword evidence="7" id="KW-0808">Transferase</keyword>